<accession>A0ABX8AXC2</accession>
<gene>
    <name evidence="2" type="ORF">KGB56_26915</name>
</gene>
<dbReference type="RefSeq" id="WP_075699231.1">
    <property type="nucleotide sequence ID" value="NZ_CP074131.1"/>
</dbReference>
<proteinExistence type="predicted"/>
<protein>
    <recommendedName>
        <fullName evidence="4">TAFII55 protein conserved region domain-containing protein</fullName>
    </recommendedName>
</protein>
<evidence type="ECO:0000256" key="1">
    <source>
        <dbReference type="SAM" id="Coils"/>
    </source>
</evidence>
<evidence type="ECO:0000313" key="3">
    <source>
        <dbReference type="Proteomes" id="UP000680706"/>
    </source>
</evidence>
<dbReference type="Proteomes" id="UP000680706">
    <property type="component" value="Plasmid pAb134-05"/>
</dbReference>
<evidence type="ECO:0000313" key="2">
    <source>
        <dbReference type="EMBL" id="QUS59218.1"/>
    </source>
</evidence>
<keyword evidence="2" id="KW-0614">Plasmid</keyword>
<sequence length="182" mass="21248">MTYFLFWECDNSYNCHSDEPFPDFMKHDGLYEVQVDVDAELLRHVPDLFYVPENEMVVTLEDHITPVSEGDVKEECLRRRKLLVGLSADDPASQLDFMRQNSIEEEMELSDLRRDREWNEEEAARYKQLRDVRAELKAISARSNEIQAQLNELLARKPALDITSDELWDLAKTLPEALAELT</sequence>
<keyword evidence="3" id="KW-1185">Reference proteome</keyword>
<keyword evidence="1" id="KW-0175">Coiled coil</keyword>
<organism evidence="2 3">
    <name type="scientific">Pseudovibrio brasiliensis</name>
    <dbReference type="NCBI Taxonomy" id="1898042"/>
    <lineage>
        <taxon>Bacteria</taxon>
        <taxon>Pseudomonadati</taxon>
        <taxon>Pseudomonadota</taxon>
        <taxon>Alphaproteobacteria</taxon>
        <taxon>Hyphomicrobiales</taxon>
        <taxon>Stappiaceae</taxon>
        <taxon>Pseudovibrio</taxon>
    </lineage>
</organism>
<geneLocation type="plasmid" evidence="2 3">
    <name>pAb134-05</name>
</geneLocation>
<evidence type="ECO:0008006" key="4">
    <source>
        <dbReference type="Google" id="ProtNLM"/>
    </source>
</evidence>
<dbReference type="EMBL" id="CP074131">
    <property type="protein sequence ID" value="QUS59218.1"/>
    <property type="molecule type" value="Genomic_DNA"/>
</dbReference>
<reference evidence="2 3" key="1">
    <citation type="journal article" date="2021" name="Angew. Chem. Int. Ed. Engl.">
        <title>A novel family of nonribosomal peptides modulate collective behavior in Pseudovibrio bacteria isolated from marine sponges.</title>
        <authorList>
            <person name="Ioca L.P."/>
            <person name="Dai Y."/>
            <person name="Kunakom S."/>
            <person name="Diaz-Espinosa J."/>
            <person name="Krunic A."/>
            <person name="Crnkovic C.M."/>
            <person name="Orjala J."/>
            <person name="Sanchez L.M."/>
            <person name="Ferreira A.G."/>
            <person name="Berlinck R.G.S."/>
            <person name="Eustaquio A.S."/>
        </authorList>
    </citation>
    <scope>NUCLEOTIDE SEQUENCE [LARGE SCALE GENOMIC DNA]</scope>
    <source>
        <strain evidence="2 3">Ab134</strain>
        <plasmid evidence="2 3">pAb134-05</plasmid>
    </source>
</reference>
<name>A0ABX8AXC2_9HYPH</name>
<feature type="coiled-coil region" evidence="1">
    <location>
        <begin position="95"/>
        <end position="156"/>
    </location>
</feature>